<accession>A0A251U4M0</accession>
<evidence type="ECO:0000313" key="3">
    <source>
        <dbReference type="Proteomes" id="UP000215914"/>
    </source>
</evidence>
<proteinExistence type="predicted"/>
<reference evidence="1 3" key="1">
    <citation type="journal article" date="2017" name="Nature">
        <title>The sunflower genome provides insights into oil metabolism, flowering and Asterid evolution.</title>
        <authorList>
            <person name="Badouin H."/>
            <person name="Gouzy J."/>
            <person name="Grassa C.J."/>
            <person name="Murat F."/>
            <person name="Staton S.E."/>
            <person name="Cottret L."/>
            <person name="Lelandais-Briere C."/>
            <person name="Owens G.L."/>
            <person name="Carrere S."/>
            <person name="Mayjonade B."/>
            <person name="Legrand L."/>
            <person name="Gill N."/>
            <person name="Kane N.C."/>
            <person name="Bowers J.E."/>
            <person name="Hubner S."/>
            <person name="Bellec A."/>
            <person name="Berard A."/>
            <person name="Berges H."/>
            <person name="Blanchet N."/>
            <person name="Boniface M.C."/>
            <person name="Brunel D."/>
            <person name="Catrice O."/>
            <person name="Chaidir N."/>
            <person name="Claudel C."/>
            <person name="Donnadieu C."/>
            <person name="Faraut T."/>
            <person name="Fievet G."/>
            <person name="Helmstetter N."/>
            <person name="King M."/>
            <person name="Knapp S.J."/>
            <person name="Lai Z."/>
            <person name="Le Paslier M.C."/>
            <person name="Lippi Y."/>
            <person name="Lorenzon L."/>
            <person name="Mandel J.R."/>
            <person name="Marage G."/>
            <person name="Marchand G."/>
            <person name="Marquand E."/>
            <person name="Bret-Mestries E."/>
            <person name="Morien E."/>
            <person name="Nambeesan S."/>
            <person name="Nguyen T."/>
            <person name="Pegot-Espagnet P."/>
            <person name="Pouilly N."/>
            <person name="Raftis F."/>
            <person name="Sallet E."/>
            <person name="Schiex T."/>
            <person name="Thomas J."/>
            <person name="Vandecasteele C."/>
            <person name="Vares D."/>
            <person name="Vear F."/>
            <person name="Vautrin S."/>
            <person name="Crespi M."/>
            <person name="Mangin B."/>
            <person name="Burke J.M."/>
            <person name="Salse J."/>
            <person name="Munos S."/>
            <person name="Vincourt P."/>
            <person name="Rieseberg L.H."/>
            <person name="Langlade N.B."/>
        </authorList>
    </citation>
    <scope>NUCLEOTIDE SEQUENCE [LARGE SCALE GENOMIC DNA]</scope>
    <source>
        <strain evidence="3">cv. SF193</strain>
        <tissue evidence="1">Leaves</tissue>
    </source>
</reference>
<reference evidence="1" key="3">
    <citation type="submission" date="2020-06" db="EMBL/GenBank/DDBJ databases">
        <title>Helianthus annuus Genome sequencing and assembly Release 2.</title>
        <authorList>
            <person name="Gouzy J."/>
            <person name="Langlade N."/>
            <person name="Munos S."/>
        </authorList>
    </citation>
    <scope>NUCLEOTIDE SEQUENCE</scope>
    <source>
        <tissue evidence="1">Leaves</tissue>
    </source>
</reference>
<dbReference type="Proteomes" id="UP000215914">
    <property type="component" value="Chromosome 8"/>
</dbReference>
<dbReference type="AlphaFoldDB" id="A0A251U4M0"/>
<reference evidence="2" key="2">
    <citation type="submission" date="2017-02" db="EMBL/GenBank/DDBJ databases">
        <title>Sunflower complete genome.</title>
        <authorList>
            <person name="Langlade N."/>
            <person name="Munos S."/>
        </authorList>
    </citation>
    <scope>NUCLEOTIDE SEQUENCE [LARGE SCALE GENOMIC DNA]</scope>
    <source>
        <tissue evidence="2">Leaves</tissue>
    </source>
</reference>
<dbReference type="EMBL" id="CM007897">
    <property type="protein sequence ID" value="OTG18003.1"/>
    <property type="molecule type" value="Genomic_DNA"/>
</dbReference>
<dbReference type="Gramene" id="mRNA:HanXRQr2_Chr08g0329281">
    <property type="protein sequence ID" value="mRNA:HanXRQr2_Chr08g0329281"/>
    <property type="gene ID" value="HanXRQr2_Chr08g0329281"/>
</dbReference>
<protein>
    <submittedName>
        <fullName evidence="2">Uncharacterized protein</fullName>
    </submittedName>
</protein>
<keyword evidence="3" id="KW-1185">Reference proteome</keyword>
<gene>
    <name evidence="2" type="ORF">HannXRQ_Chr08g0218351</name>
    <name evidence="1" type="ORF">HanXRQr2_Chr08g0329281</name>
</gene>
<evidence type="ECO:0000313" key="1">
    <source>
        <dbReference type="EMBL" id="KAF5794546.1"/>
    </source>
</evidence>
<evidence type="ECO:0000313" key="2">
    <source>
        <dbReference type="EMBL" id="OTG18003.1"/>
    </source>
</evidence>
<organism evidence="2 3">
    <name type="scientific">Helianthus annuus</name>
    <name type="common">Common sunflower</name>
    <dbReference type="NCBI Taxonomy" id="4232"/>
    <lineage>
        <taxon>Eukaryota</taxon>
        <taxon>Viridiplantae</taxon>
        <taxon>Streptophyta</taxon>
        <taxon>Embryophyta</taxon>
        <taxon>Tracheophyta</taxon>
        <taxon>Spermatophyta</taxon>
        <taxon>Magnoliopsida</taxon>
        <taxon>eudicotyledons</taxon>
        <taxon>Gunneridae</taxon>
        <taxon>Pentapetalae</taxon>
        <taxon>asterids</taxon>
        <taxon>campanulids</taxon>
        <taxon>Asterales</taxon>
        <taxon>Asteraceae</taxon>
        <taxon>Asteroideae</taxon>
        <taxon>Heliantheae alliance</taxon>
        <taxon>Heliantheae</taxon>
        <taxon>Helianthus</taxon>
    </lineage>
</organism>
<dbReference type="InParanoid" id="A0A251U4M0"/>
<sequence length="85" mass="9994">MMLTASAQPPVVAYIHREPALIWNYHTPPFCHRELARCRRGPDSTTSRVRVSPLSSRPLFVRFDYLRISYFVKDDLIYLLCLLVR</sequence>
<name>A0A251U4M0_HELAN</name>
<dbReference type="EMBL" id="MNCJ02000323">
    <property type="protein sequence ID" value="KAF5794546.1"/>
    <property type="molecule type" value="Genomic_DNA"/>
</dbReference>